<dbReference type="PROSITE" id="PS00211">
    <property type="entry name" value="ABC_TRANSPORTER_1"/>
    <property type="match status" value="1"/>
</dbReference>
<keyword evidence="3 5" id="KW-0067">ATP-binding</keyword>
<dbReference type="PROSITE" id="PS50893">
    <property type="entry name" value="ABC_TRANSPORTER_2"/>
    <property type="match status" value="2"/>
</dbReference>
<dbReference type="Pfam" id="PF00005">
    <property type="entry name" value="ABC_tran"/>
    <property type="match status" value="2"/>
</dbReference>
<dbReference type="Proteomes" id="UP000696184">
    <property type="component" value="Unassembled WGS sequence"/>
</dbReference>
<evidence type="ECO:0000256" key="3">
    <source>
        <dbReference type="ARBA" id="ARBA00022840"/>
    </source>
</evidence>
<keyword evidence="1" id="KW-0677">Repeat</keyword>
<dbReference type="GO" id="GO:0005524">
    <property type="term" value="F:ATP binding"/>
    <property type="evidence" value="ECO:0007669"/>
    <property type="project" value="UniProtKB-KW"/>
</dbReference>
<evidence type="ECO:0000256" key="1">
    <source>
        <dbReference type="ARBA" id="ARBA00022737"/>
    </source>
</evidence>
<dbReference type="InterPro" id="IPR003439">
    <property type="entry name" value="ABC_transporter-like_ATP-bd"/>
</dbReference>
<dbReference type="EMBL" id="JACOII010000099">
    <property type="protein sequence ID" value="MBI6550803.1"/>
    <property type="molecule type" value="Genomic_DNA"/>
</dbReference>
<keyword evidence="6" id="KW-1185">Reference proteome</keyword>
<name>A0ABS0UA99_9GAMM</name>
<keyword evidence="2" id="KW-0547">Nucleotide-binding</keyword>
<protein>
    <submittedName>
        <fullName evidence="5">ABC-F family ATP-binding cassette domain-containing protein</fullName>
    </submittedName>
</protein>
<dbReference type="InterPro" id="IPR027417">
    <property type="entry name" value="P-loop_NTPase"/>
</dbReference>
<evidence type="ECO:0000259" key="4">
    <source>
        <dbReference type="PROSITE" id="PS50893"/>
    </source>
</evidence>
<dbReference type="CDD" id="cd03221">
    <property type="entry name" value="ABCF_EF-3"/>
    <property type="match status" value="2"/>
</dbReference>
<feature type="domain" description="ABC transporter" evidence="4">
    <location>
        <begin position="272"/>
        <end position="469"/>
    </location>
</feature>
<dbReference type="SUPFAM" id="SSF52540">
    <property type="entry name" value="P-loop containing nucleoside triphosphate hydrolases"/>
    <property type="match status" value="2"/>
</dbReference>
<evidence type="ECO:0000256" key="2">
    <source>
        <dbReference type="ARBA" id="ARBA00022741"/>
    </source>
</evidence>
<dbReference type="InterPro" id="IPR003593">
    <property type="entry name" value="AAA+_ATPase"/>
</dbReference>
<evidence type="ECO:0000313" key="6">
    <source>
        <dbReference type="Proteomes" id="UP000696184"/>
    </source>
</evidence>
<dbReference type="InterPro" id="IPR050611">
    <property type="entry name" value="ABCF"/>
</dbReference>
<dbReference type="Gene3D" id="3.40.50.300">
    <property type="entry name" value="P-loop containing nucleotide triphosphate hydrolases"/>
    <property type="match status" value="3"/>
</dbReference>
<gene>
    <name evidence="5" type="ORF">H8A87_19545</name>
</gene>
<dbReference type="PANTHER" id="PTHR19211:SF14">
    <property type="entry name" value="ATP-BINDING CASSETTE SUB-FAMILY F MEMBER 1"/>
    <property type="match status" value="1"/>
</dbReference>
<reference evidence="5 6" key="1">
    <citation type="submission" date="2020-08" db="EMBL/GenBank/DDBJ databases">
        <title>Description of Xenorhabdus lircayensis sp. nov., the symbiotic bacterium associated with the entomopathogenic nematode Steirnernema unicornum.</title>
        <authorList>
            <person name="Castaneda-Alvarez C."/>
            <person name="Prodan S."/>
            <person name="Zamorano A."/>
            <person name="San-Blas E."/>
            <person name="Aballay E."/>
        </authorList>
    </citation>
    <scope>NUCLEOTIDE SEQUENCE [LARGE SCALE GENOMIC DNA]</scope>
    <source>
        <strain evidence="5 6">VLS</strain>
    </source>
</reference>
<accession>A0ABS0UA99</accession>
<dbReference type="SMART" id="SM00382">
    <property type="entry name" value="AAA"/>
    <property type="match status" value="2"/>
</dbReference>
<feature type="domain" description="ABC transporter" evidence="4">
    <location>
        <begin position="4"/>
        <end position="179"/>
    </location>
</feature>
<dbReference type="InterPro" id="IPR017871">
    <property type="entry name" value="ABC_transporter-like_CS"/>
</dbReference>
<organism evidence="5 6">
    <name type="scientific">Xenorhabdus lircayensis</name>
    <dbReference type="NCBI Taxonomy" id="2763499"/>
    <lineage>
        <taxon>Bacteria</taxon>
        <taxon>Pseudomonadati</taxon>
        <taxon>Pseudomonadota</taxon>
        <taxon>Gammaproteobacteria</taxon>
        <taxon>Enterobacterales</taxon>
        <taxon>Morganellaceae</taxon>
        <taxon>Xenorhabdus</taxon>
    </lineage>
</organism>
<sequence length="472" mass="52877">MYMIQLHDIGVSFPHKTCFSEFNATIKRGQRIAIVGDNGCGKSSLLRILYGSLEPSEGKVTADLELSIGYVAQEHGNKDGLSGGQRVNKALSQAMASASDVLLLDEPTNHLDDSNRRSLSRMLQSSHNNISIVLVTHDETLMNEVCDTIWHIQDGRIEVFSGRYMDYIAEKNLQRKVLEKKLVTVKSTKNDIHKALMKENERASHARQRGIKSIQNRKWATVKSPTKLSRASSTAGRKQAEMTKHRKELLEQLSQLNPVKVVTPRFHLPAVVRSKQTVLQVTNGAVGYEKLLFGNINFSLAQGERLAIKGRNGSGKSTLARAIIGDPEIIRSGDWLIPQPRDIGYLDQHYANLNPNHTVLQALMDIVPDWSQPELRNHLSNFLFRQNELVNTQVFVLSGGEKARLSLACIAAKAPPLLILDELTNNLDITTRQHVIDILQDYPGTLILISHDMDFLTKIRITKNYVIDMPCQ</sequence>
<comment type="caution">
    <text evidence="5">The sequence shown here is derived from an EMBL/GenBank/DDBJ whole genome shotgun (WGS) entry which is preliminary data.</text>
</comment>
<evidence type="ECO:0000313" key="5">
    <source>
        <dbReference type="EMBL" id="MBI6550803.1"/>
    </source>
</evidence>
<proteinExistence type="predicted"/>
<dbReference type="PANTHER" id="PTHR19211">
    <property type="entry name" value="ATP-BINDING TRANSPORT PROTEIN-RELATED"/>
    <property type="match status" value="1"/>
</dbReference>